<gene>
    <name evidence="1" type="ORF">CC85DRAFT_52391</name>
</gene>
<dbReference type="Proteomes" id="UP000053611">
    <property type="component" value="Unassembled WGS sequence"/>
</dbReference>
<keyword evidence="2" id="KW-1185">Reference proteome</keyword>
<dbReference type="RefSeq" id="XP_018279902.1">
    <property type="nucleotide sequence ID" value="XM_018427228.1"/>
</dbReference>
<evidence type="ECO:0000313" key="2">
    <source>
        <dbReference type="Proteomes" id="UP000053611"/>
    </source>
</evidence>
<name>A0A0J0XQP8_9TREE</name>
<reference evidence="1 2" key="1">
    <citation type="submission" date="2015-03" db="EMBL/GenBank/DDBJ databases">
        <title>Genomics and transcriptomics of the oil-accumulating basidiomycete yeast T. oleaginosus allow insights into substrate utilization and the diverse evolutionary trajectories of mating systems in fungi.</title>
        <authorList>
            <consortium name="DOE Joint Genome Institute"/>
            <person name="Kourist R."/>
            <person name="Kracht O."/>
            <person name="Bracharz F."/>
            <person name="Lipzen A."/>
            <person name="Nolan M."/>
            <person name="Ohm R."/>
            <person name="Grigoriev I."/>
            <person name="Sun S."/>
            <person name="Heitman J."/>
            <person name="Bruck T."/>
            <person name="Nowrousian M."/>
        </authorList>
    </citation>
    <scope>NUCLEOTIDE SEQUENCE [LARGE SCALE GENOMIC DNA]</scope>
    <source>
        <strain evidence="1 2">IBC0246</strain>
    </source>
</reference>
<dbReference type="EMBL" id="KQ087195">
    <property type="protein sequence ID" value="KLT43411.1"/>
    <property type="molecule type" value="Genomic_DNA"/>
</dbReference>
<dbReference type="AlphaFoldDB" id="A0A0J0XQP8"/>
<organism evidence="1 2">
    <name type="scientific">Cutaneotrichosporon oleaginosum</name>
    <dbReference type="NCBI Taxonomy" id="879819"/>
    <lineage>
        <taxon>Eukaryota</taxon>
        <taxon>Fungi</taxon>
        <taxon>Dikarya</taxon>
        <taxon>Basidiomycota</taxon>
        <taxon>Agaricomycotina</taxon>
        <taxon>Tremellomycetes</taxon>
        <taxon>Trichosporonales</taxon>
        <taxon>Trichosporonaceae</taxon>
        <taxon>Cutaneotrichosporon</taxon>
    </lineage>
</organism>
<evidence type="ECO:0000313" key="1">
    <source>
        <dbReference type="EMBL" id="KLT43411.1"/>
    </source>
</evidence>
<dbReference type="GeneID" id="28987831"/>
<sequence>MLVSPTRSPGGHDASRRFLSPACTASCPEWTFCLTIYLFPSGMAIFPHNKLGMAISRNDEDGARWRHMLVNKTCKRDRRIGVPRCLLIPPSRLAATRATPR</sequence>
<accession>A0A0J0XQP8</accession>
<proteinExistence type="predicted"/>
<protein>
    <submittedName>
        <fullName evidence="1">Uncharacterized protein</fullName>
    </submittedName>
</protein>